<keyword evidence="4" id="KW-1185">Reference proteome</keyword>
<accession>A0ABY9VT50</accession>
<evidence type="ECO:0000256" key="1">
    <source>
        <dbReference type="ARBA" id="ARBA00022723"/>
    </source>
</evidence>
<feature type="domain" description="HMA" evidence="2">
    <location>
        <begin position="35"/>
        <end position="100"/>
    </location>
</feature>
<dbReference type="PROSITE" id="PS01047">
    <property type="entry name" value="HMA_1"/>
    <property type="match status" value="1"/>
</dbReference>
<dbReference type="InterPro" id="IPR000428">
    <property type="entry name" value="Cu-bd"/>
</dbReference>
<dbReference type="CDD" id="cd00371">
    <property type="entry name" value="HMA"/>
    <property type="match status" value="1"/>
</dbReference>
<dbReference type="PRINTS" id="PR00944">
    <property type="entry name" value="CUEXPORT"/>
</dbReference>
<sequence length="104" mass="10438">MTAETETPQSTGSCCSPTGSCHDGAADVQIASDSVTTVYQVKGMTCGHCEGAVSEEISEIAGVTSVKAVASTGRVTVESKAPLAEEAVRAAVDEAGYELVGQAV</sequence>
<dbReference type="InterPro" id="IPR036163">
    <property type="entry name" value="HMA_dom_sf"/>
</dbReference>
<dbReference type="Proteomes" id="UP001303236">
    <property type="component" value="Chromosome"/>
</dbReference>
<evidence type="ECO:0000259" key="2">
    <source>
        <dbReference type="PROSITE" id="PS50846"/>
    </source>
</evidence>
<gene>
    <name evidence="3" type="ORF">RI138_09800</name>
</gene>
<dbReference type="Pfam" id="PF00403">
    <property type="entry name" value="HMA"/>
    <property type="match status" value="1"/>
</dbReference>
<organism evidence="3 4">
    <name type="scientific">Streptomyces durocortorensis</name>
    <dbReference type="NCBI Taxonomy" id="2811104"/>
    <lineage>
        <taxon>Bacteria</taxon>
        <taxon>Bacillati</taxon>
        <taxon>Actinomycetota</taxon>
        <taxon>Actinomycetes</taxon>
        <taxon>Kitasatosporales</taxon>
        <taxon>Streptomycetaceae</taxon>
        <taxon>Streptomyces</taxon>
    </lineage>
</organism>
<dbReference type="InterPro" id="IPR006121">
    <property type="entry name" value="HMA_dom"/>
</dbReference>
<name>A0ABY9VT50_9ACTN</name>
<evidence type="ECO:0000313" key="3">
    <source>
        <dbReference type="EMBL" id="WNF27109.1"/>
    </source>
</evidence>
<dbReference type="SUPFAM" id="SSF55008">
    <property type="entry name" value="HMA, heavy metal-associated domain"/>
    <property type="match status" value="1"/>
</dbReference>
<dbReference type="EMBL" id="CP134500">
    <property type="protein sequence ID" value="WNF27109.1"/>
    <property type="molecule type" value="Genomic_DNA"/>
</dbReference>
<keyword evidence="1" id="KW-0479">Metal-binding</keyword>
<reference evidence="3 4" key="1">
    <citation type="submission" date="2023-09" db="EMBL/GenBank/DDBJ databases">
        <title>Genome completion map analysis of the actinomycetes C11-1.</title>
        <authorList>
            <person name="Qin P."/>
            <person name="Guan P."/>
        </authorList>
    </citation>
    <scope>NUCLEOTIDE SEQUENCE [LARGE SCALE GENOMIC DNA]</scope>
    <source>
        <strain evidence="3 4">C11-1</strain>
    </source>
</reference>
<dbReference type="InterPro" id="IPR017969">
    <property type="entry name" value="Heavy-metal-associated_CS"/>
</dbReference>
<evidence type="ECO:0000313" key="4">
    <source>
        <dbReference type="Proteomes" id="UP001303236"/>
    </source>
</evidence>
<dbReference type="Gene3D" id="3.30.70.100">
    <property type="match status" value="1"/>
</dbReference>
<protein>
    <submittedName>
        <fullName evidence="3">Heavy-metal-associated domain-containing protein</fullName>
    </submittedName>
</protein>
<proteinExistence type="predicted"/>
<dbReference type="PROSITE" id="PS50846">
    <property type="entry name" value="HMA_2"/>
    <property type="match status" value="1"/>
</dbReference>